<dbReference type="FunCoup" id="A0A420WDQ0">
    <property type="interactions" value="177"/>
</dbReference>
<dbReference type="PANTHER" id="PTHR43867:SF2">
    <property type="entry name" value="CELLULOSE SYNTHASE CATALYTIC SUBUNIT A [UDP-FORMING]"/>
    <property type="match status" value="1"/>
</dbReference>
<keyword evidence="5 7" id="KW-1133">Transmembrane helix</keyword>
<keyword evidence="6 7" id="KW-0472">Membrane</keyword>
<dbReference type="Proteomes" id="UP000282211">
    <property type="component" value="Unassembled WGS sequence"/>
</dbReference>
<evidence type="ECO:0000256" key="4">
    <source>
        <dbReference type="ARBA" id="ARBA00022692"/>
    </source>
</evidence>
<protein>
    <submittedName>
        <fullName evidence="8">Cellulose synthase/poly-beta-1,6-N-acetylglucosamine synthase-like glycosyltransferase</fullName>
    </submittedName>
</protein>
<keyword evidence="2" id="KW-0328">Glycosyltransferase</keyword>
<dbReference type="RefSeq" id="WP_121101355.1">
    <property type="nucleotide sequence ID" value="NZ_RBII01000002.1"/>
</dbReference>
<evidence type="ECO:0000256" key="7">
    <source>
        <dbReference type="SAM" id="Phobius"/>
    </source>
</evidence>
<sequence length="482" mass="54446">MLKNEDSLDKAYHPGFLTDTSGVRRANHKASLLFKILFWLGVAALGIGLFLNPLAFLLKLSSLIAWISLAVAMLRIAAAINQKPKSRRYESPQNYPKYSVLVPIFHEANMVESLMNNLAALDYPLSQLEIFIICEAVDPDTVEAVKRCLRPPFQLVVVPAGYPQTKPRALNYAMQYSTGEYITIYDAEDQPHPSQLKAALQSFGEHPEWAALQAPLDYYNADASWLSAQFTLEYAALFHVWIPFLSRMGIPLPLGGTSNHMRRGPLEKCGGWDIHNVTEDADLSFRLAALGYKIGYILPPTDEEAVTTLKAWHNQRARWMKGYMQTWLAHMHSPWKPRNIFGVMRFLSLQFTIAYVFLSAFIFTPIVCGGIIYAICHWHMGWSLPFSKIHFLALGTSLVAGILIGMLGAYRAGKTTHLWKAFLMPLYWLLLFWPTLRALVELKTKPFHWHKTTHGVSASQTKQNQIFCCPADASIKSPMVTE</sequence>
<reference evidence="8 9" key="1">
    <citation type="submission" date="2018-10" db="EMBL/GenBank/DDBJ databases">
        <title>Genomic Encyclopedia of Type Strains, Phase IV (KMG-IV): sequencing the most valuable type-strain genomes for metagenomic binning, comparative biology and taxonomic classification.</title>
        <authorList>
            <person name="Goeker M."/>
        </authorList>
    </citation>
    <scope>NUCLEOTIDE SEQUENCE [LARGE SCALE GENOMIC DNA]</scope>
    <source>
        <strain evidence="8 9">DSM 22008</strain>
    </source>
</reference>
<accession>A0A420WDQ0</accession>
<keyword evidence="3 8" id="KW-0808">Transferase</keyword>
<proteinExistence type="predicted"/>
<feature type="transmembrane region" description="Helical" evidence="7">
    <location>
        <begin position="387"/>
        <end position="410"/>
    </location>
</feature>
<dbReference type="SUPFAM" id="SSF53448">
    <property type="entry name" value="Nucleotide-diphospho-sugar transferases"/>
    <property type="match status" value="1"/>
</dbReference>
<organism evidence="8 9">
    <name type="scientific">Litorimonas taeanensis</name>
    <dbReference type="NCBI Taxonomy" id="568099"/>
    <lineage>
        <taxon>Bacteria</taxon>
        <taxon>Pseudomonadati</taxon>
        <taxon>Pseudomonadota</taxon>
        <taxon>Alphaproteobacteria</taxon>
        <taxon>Maricaulales</taxon>
        <taxon>Robiginitomaculaceae</taxon>
    </lineage>
</organism>
<comment type="subcellular location">
    <subcellularLocation>
        <location evidence="1">Membrane</location>
        <topology evidence="1">Multi-pass membrane protein</topology>
    </subcellularLocation>
</comment>
<evidence type="ECO:0000256" key="6">
    <source>
        <dbReference type="ARBA" id="ARBA00023136"/>
    </source>
</evidence>
<gene>
    <name evidence="8" type="ORF">DES40_1934</name>
</gene>
<comment type="caution">
    <text evidence="8">The sequence shown here is derived from an EMBL/GenBank/DDBJ whole genome shotgun (WGS) entry which is preliminary data.</text>
</comment>
<evidence type="ECO:0000313" key="9">
    <source>
        <dbReference type="Proteomes" id="UP000282211"/>
    </source>
</evidence>
<feature type="transmembrane region" description="Helical" evidence="7">
    <location>
        <begin position="353"/>
        <end position="375"/>
    </location>
</feature>
<feature type="transmembrane region" description="Helical" evidence="7">
    <location>
        <begin position="32"/>
        <end position="51"/>
    </location>
</feature>
<dbReference type="GO" id="GO:0016757">
    <property type="term" value="F:glycosyltransferase activity"/>
    <property type="evidence" value="ECO:0007669"/>
    <property type="project" value="UniProtKB-KW"/>
</dbReference>
<evidence type="ECO:0000256" key="3">
    <source>
        <dbReference type="ARBA" id="ARBA00022679"/>
    </source>
</evidence>
<evidence type="ECO:0000313" key="8">
    <source>
        <dbReference type="EMBL" id="RKQ69147.1"/>
    </source>
</evidence>
<keyword evidence="9" id="KW-1185">Reference proteome</keyword>
<feature type="transmembrane region" description="Helical" evidence="7">
    <location>
        <begin position="422"/>
        <end position="440"/>
    </location>
</feature>
<keyword evidence="4 7" id="KW-0812">Transmembrane</keyword>
<dbReference type="AlphaFoldDB" id="A0A420WDQ0"/>
<dbReference type="InParanoid" id="A0A420WDQ0"/>
<evidence type="ECO:0000256" key="2">
    <source>
        <dbReference type="ARBA" id="ARBA00022676"/>
    </source>
</evidence>
<dbReference type="GO" id="GO:0016020">
    <property type="term" value="C:membrane"/>
    <property type="evidence" value="ECO:0007669"/>
    <property type="project" value="UniProtKB-SubCell"/>
</dbReference>
<feature type="transmembrane region" description="Helical" evidence="7">
    <location>
        <begin position="63"/>
        <end position="80"/>
    </location>
</feature>
<dbReference type="EMBL" id="RBII01000002">
    <property type="protein sequence ID" value="RKQ69147.1"/>
    <property type="molecule type" value="Genomic_DNA"/>
</dbReference>
<dbReference type="Pfam" id="PF13641">
    <property type="entry name" value="Glyco_tranf_2_3"/>
    <property type="match status" value="1"/>
</dbReference>
<evidence type="ECO:0000256" key="1">
    <source>
        <dbReference type="ARBA" id="ARBA00004141"/>
    </source>
</evidence>
<dbReference type="InterPro" id="IPR029044">
    <property type="entry name" value="Nucleotide-diphossugar_trans"/>
</dbReference>
<evidence type="ECO:0000256" key="5">
    <source>
        <dbReference type="ARBA" id="ARBA00022989"/>
    </source>
</evidence>
<name>A0A420WDQ0_9PROT</name>
<dbReference type="PANTHER" id="PTHR43867">
    <property type="entry name" value="CELLULOSE SYNTHASE CATALYTIC SUBUNIT A [UDP-FORMING]"/>
    <property type="match status" value="1"/>
</dbReference>
<dbReference type="Gene3D" id="3.90.550.10">
    <property type="entry name" value="Spore Coat Polysaccharide Biosynthesis Protein SpsA, Chain A"/>
    <property type="match status" value="1"/>
</dbReference>
<dbReference type="InterPro" id="IPR050321">
    <property type="entry name" value="Glycosyltr_2/OpgH_subfam"/>
</dbReference>
<dbReference type="OrthoDB" id="7431422at2"/>